<gene>
    <name evidence="1" type="ORF">mMyoMyo1_010817</name>
</gene>
<protein>
    <submittedName>
        <fullName evidence="1">Uncharacterized protein</fullName>
    </submittedName>
</protein>
<sequence length="127" mass="13656">MTPSPWVPTDWSPAWLLASTAQCRGARPTCPGSELCGNGGLAFVPQWAALPFPCIGRHGQTWSPEFSLPPLVPVREGGGASSFMPATGEQEGEKWRHIGWFLPGCCLWSGGLRAMLHGDLRTFAGHL</sequence>
<name>A0A7J7RCU6_MYOMY</name>
<accession>A0A7J7RCU6</accession>
<organism evidence="1 2">
    <name type="scientific">Myotis myotis</name>
    <name type="common">Greater mouse-eared bat</name>
    <name type="synonym">Vespertilio myotis</name>
    <dbReference type="NCBI Taxonomy" id="51298"/>
    <lineage>
        <taxon>Eukaryota</taxon>
        <taxon>Metazoa</taxon>
        <taxon>Chordata</taxon>
        <taxon>Craniata</taxon>
        <taxon>Vertebrata</taxon>
        <taxon>Euteleostomi</taxon>
        <taxon>Mammalia</taxon>
        <taxon>Eutheria</taxon>
        <taxon>Laurasiatheria</taxon>
        <taxon>Chiroptera</taxon>
        <taxon>Yangochiroptera</taxon>
        <taxon>Vespertilionidae</taxon>
        <taxon>Myotis</taxon>
    </lineage>
</organism>
<dbReference type="Proteomes" id="UP000527355">
    <property type="component" value="Unassembled WGS sequence"/>
</dbReference>
<proteinExistence type="predicted"/>
<evidence type="ECO:0000313" key="1">
    <source>
        <dbReference type="EMBL" id="KAF6273961.1"/>
    </source>
</evidence>
<dbReference type="EMBL" id="JABWUV010000030">
    <property type="protein sequence ID" value="KAF6273961.1"/>
    <property type="molecule type" value="Genomic_DNA"/>
</dbReference>
<keyword evidence="2" id="KW-1185">Reference proteome</keyword>
<dbReference type="AlphaFoldDB" id="A0A7J7RCU6"/>
<reference evidence="1 2" key="1">
    <citation type="journal article" date="2020" name="Nature">
        <title>Six reference-quality genomes reveal evolution of bat adaptations.</title>
        <authorList>
            <person name="Jebb D."/>
            <person name="Huang Z."/>
            <person name="Pippel M."/>
            <person name="Hughes G.M."/>
            <person name="Lavrichenko K."/>
            <person name="Devanna P."/>
            <person name="Winkler S."/>
            <person name="Jermiin L.S."/>
            <person name="Skirmuntt E.C."/>
            <person name="Katzourakis A."/>
            <person name="Burkitt-Gray L."/>
            <person name="Ray D.A."/>
            <person name="Sullivan K.A.M."/>
            <person name="Roscito J.G."/>
            <person name="Kirilenko B.M."/>
            <person name="Davalos L.M."/>
            <person name="Corthals A.P."/>
            <person name="Power M.L."/>
            <person name="Jones G."/>
            <person name="Ransome R.D."/>
            <person name="Dechmann D.K.N."/>
            <person name="Locatelli A.G."/>
            <person name="Puechmaille S.J."/>
            <person name="Fedrigo O."/>
            <person name="Jarvis E.D."/>
            <person name="Hiller M."/>
            <person name="Vernes S.C."/>
            <person name="Myers E.W."/>
            <person name="Teeling E.C."/>
        </authorList>
    </citation>
    <scope>NUCLEOTIDE SEQUENCE [LARGE SCALE GENOMIC DNA]</scope>
    <source>
        <strain evidence="1">MMyoMyo1</strain>
        <tissue evidence="1">Flight muscle</tissue>
    </source>
</reference>
<evidence type="ECO:0000313" key="2">
    <source>
        <dbReference type="Proteomes" id="UP000527355"/>
    </source>
</evidence>
<comment type="caution">
    <text evidence="1">The sequence shown here is derived from an EMBL/GenBank/DDBJ whole genome shotgun (WGS) entry which is preliminary data.</text>
</comment>